<evidence type="ECO:0000313" key="4">
    <source>
        <dbReference type="Proteomes" id="UP001164286"/>
    </source>
</evidence>
<feature type="compositionally biased region" description="Polar residues" evidence="1">
    <location>
        <begin position="229"/>
        <end position="239"/>
    </location>
</feature>
<dbReference type="InterPro" id="IPR036020">
    <property type="entry name" value="WW_dom_sf"/>
</dbReference>
<feature type="domain" description="WW" evidence="2">
    <location>
        <begin position="158"/>
        <end position="192"/>
    </location>
</feature>
<feature type="compositionally biased region" description="Basic and acidic residues" evidence="1">
    <location>
        <begin position="466"/>
        <end position="535"/>
    </location>
</feature>
<dbReference type="Gene3D" id="2.20.70.10">
    <property type="match status" value="1"/>
</dbReference>
<gene>
    <name evidence="3" type="ORF">MKK02DRAFT_45105</name>
</gene>
<feature type="compositionally biased region" description="Acidic residues" evidence="1">
    <location>
        <begin position="1"/>
        <end position="14"/>
    </location>
</feature>
<organism evidence="3 4">
    <name type="scientific">Dioszegia hungarica</name>
    <dbReference type="NCBI Taxonomy" id="4972"/>
    <lineage>
        <taxon>Eukaryota</taxon>
        <taxon>Fungi</taxon>
        <taxon>Dikarya</taxon>
        <taxon>Basidiomycota</taxon>
        <taxon>Agaricomycotina</taxon>
        <taxon>Tremellomycetes</taxon>
        <taxon>Tremellales</taxon>
        <taxon>Bulleribasidiaceae</taxon>
        <taxon>Dioszegia</taxon>
    </lineage>
</organism>
<dbReference type="GeneID" id="77732442"/>
<dbReference type="SUPFAM" id="SSF51045">
    <property type="entry name" value="WW domain"/>
    <property type="match status" value="1"/>
</dbReference>
<feature type="compositionally biased region" description="Acidic residues" evidence="1">
    <location>
        <begin position="27"/>
        <end position="41"/>
    </location>
</feature>
<feature type="compositionally biased region" description="Polar residues" evidence="1">
    <location>
        <begin position="48"/>
        <end position="57"/>
    </location>
</feature>
<dbReference type="AlphaFoldDB" id="A0AA38H9I2"/>
<feature type="compositionally biased region" description="Basic and acidic residues" evidence="1">
    <location>
        <begin position="637"/>
        <end position="648"/>
    </location>
</feature>
<feature type="region of interest" description="Disordered" evidence="1">
    <location>
        <begin position="1"/>
        <end position="162"/>
    </location>
</feature>
<feature type="region of interest" description="Disordered" evidence="1">
    <location>
        <begin position="181"/>
        <end position="404"/>
    </location>
</feature>
<dbReference type="InterPro" id="IPR001202">
    <property type="entry name" value="WW_dom"/>
</dbReference>
<feature type="compositionally biased region" description="Basic and acidic residues" evidence="1">
    <location>
        <begin position="365"/>
        <end position="386"/>
    </location>
</feature>
<protein>
    <recommendedName>
        <fullName evidence="2">WW domain-containing protein</fullName>
    </recommendedName>
</protein>
<dbReference type="EMBL" id="JAKWFO010000005">
    <property type="protein sequence ID" value="KAI9636397.1"/>
    <property type="molecule type" value="Genomic_DNA"/>
</dbReference>
<feature type="compositionally biased region" description="Low complexity" evidence="1">
    <location>
        <begin position="254"/>
        <end position="263"/>
    </location>
</feature>
<feature type="compositionally biased region" description="Pro residues" evidence="1">
    <location>
        <begin position="554"/>
        <end position="565"/>
    </location>
</feature>
<feature type="compositionally biased region" description="Basic and acidic residues" evidence="1">
    <location>
        <begin position="578"/>
        <end position="587"/>
    </location>
</feature>
<dbReference type="PROSITE" id="PS01159">
    <property type="entry name" value="WW_DOMAIN_1"/>
    <property type="match status" value="1"/>
</dbReference>
<feature type="compositionally biased region" description="Basic and acidic residues" evidence="1">
    <location>
        <begin position="697"/>
        <end position="712"/>
    </location>
</feature>
<sequence>MAEEEVDWGMDESVDVWRQGGGVAVGENEDEISLDGMEGESDAPKPNSAKTTNSPRASISRAPPTGPRQSLRRDTSDSGAGATPPTGPKRADSRRRGGRGRLPAQERANPNIGSSDNGYGDRPTRGSRMRGGGAVEPAQETQEHVEEVINPEPIPTDEPLPEGWAEVVSRSQGLTFYHNKATGETSWVRPRIDPPVEEVVSDRPITPPPTAPKASSNGTAGRAIASASKADQPTSTRQPPSGPGSARYPETDRAASVSVSAPASEKKAEPVRDPVQSAYASRKKIQAGREPARAPSVAAGEDRGVKRSMSPRREETKRSRVENNGPGRPEPAAARNNDRDSQAPPPAGPRSFAGENRAARSPSRVKVEDDRSRAESWDVVREDRTPAAKPAAPPHIARGSNTAPLAINRWGSRAASAALGNTPAASAEVSEPVRRDSIPPAPAADLPPVVPARSVPLSDITARRAQLREEARQAEETLRRIKEEEDKLDREEEDERRRVAEEETERKRKEDERVREEEARKRREEDRRREDERRRVASPPRPLYDDDRSYRPAASPPPPRGPPPANRLDGPGPPAGLRDVRRARPDSPSRTARQPSPGPFSRTRDRSRSRSRERPAGRYAARNSSPSRRNGDSYYPDAERSDDRDRRAPAVPLADRIGRPSRAAETFPEPMRARQRSGSRGDARRDAAPATGGYRPLAERMSRDGRDVRDSRSPWGARGR</sequence>
<evidence type="ECO:0000313" key="3">
    <source>
        <dbReference type="EMBL" id="KAI9636397.1"/>
    </source>
</evidence>
<dbReference type="PROSITE" id="PS50020">
    <property type="entry name" value="WW_DOMAIN_2"/>
    <property type="match status" value="1"/>
</dbReference>
<evidence type="ECO:0000256" key="1">
    <source>
        <dbReference type="SAM" id="MobiDB-lite"/>
    </source>
</evidence>
<dbReference type="SMART" id="SM00456">
    <property type="entry name" value="WW"/>
    <property type="match status" value="1"/>
</dbReference>
<reference evidence="3" key="1">
    <citation type="journal article" date="2022" name="G3 (Bethesda)">
        <title>High quality genome of the basidiomycete yeast Dioszegia hungarica PDD-24b-2 isolated from cloud water.</title>
        <authorList>
            <person name="Jarrige D."/>
            <person name="Haridas S."/>
            <person name="Bleykasten-Grosshans C."/>
            <person name="Joly M."/>
            <person name="Nadalig T."/>
            <person name="Sancelme M."/>
            <person name="Vuilleumier S."/>
            <person name="Grigoriev I.V."/>
            <person name="Amato P."/>
            <person name="Bringel F."/>
        </authorList>
    </citation>
    <scope>NUCLEOTIDE SEQUENCE</scope>
    <source>
        <strain evidence="3">PDD-24b-2</strain>
    </source>
</reference>
<feature type="region of interest" description="Disordered" evidence="1">
    <location>
        <begin position="417"/>
        <end position="720"/>
    </location>
</feature>
<evidence type="ECO:0000259" key="2">
    <source>
        <dbReference type="PROSITE" id="PS50020"/>
    </source>
</evidence>
<comment type="caution">
    <text evidence="3">The sequence shown here is derived from an EMBL/GenBank/DDBJ whole genome shotgun (WGS) entry which is preliminary data.</text>
</comment>
<name>A0AA38H9I2_9TREE</name>
<keyword evidence="4" id="KW-1185">Reference proteome</keyword>
<dbReference type="Proteomes" id="UP001164286">
    <property type="component" value="Unassembled WGS sequence"/>
</dbReference>
<dbReference type="Pfam" id="PF00397">
    <property type="entry name" value="WW"/>
    <property type="match status" value="1"/>
</dbReference>
<feature type="compositionally biased region" description="Basic and acidic residues" evidence="1">
    <location>
        <begin position="300"/>
        <end position="321"/>
    </location>
</feature>
<dbReference type="RefSeq" id="XP_052946174.1">
    <property type="nucleotide sequence ID" value="XM_053093237.1"/>
</dbReference>
<dbReference type="CDD" id="cd00201">
    <property type="entry name" value="WW"/>
    <property type="match status" value="1"/>
</dbReference>
<feature type="compositionally biased region" description="Basic and acidic residues" evidence="1">
    <location>
        <begin position="602"/>
        <end position="616"/>
    </location>
</feature>
<accession>A0AA38H9I2</accession>
<proteinExistence type="predicted"/>